<dbReference type="EMBL" id="VHSH01000002">
    <property type="protein sequence ID" value="TQV82052.1"/>
    <property type="molecule type" value="Genomic_DNA"/>
</dbReference>
<gene>
    <name evidence="6" type="ORF">FKG95_07405</name>
</gene>
<protein>
    <submittedName>
        <fullName evidence="6">LysR family transcriptional regulator</fullName>
    </submittedName>
</protein>
<dbReference type="RefSeq" id="WP_142895683.1">
    <property type="nucleotide sequence ID" value="NZ_ML660053.1"/>
</dbReference>
<dbReference type="PROSITE" id="PS50931">
    <property type="entry name" value="HTH_LYSR"/>
    <property type="match status" value="1"/>
</dbReference>
<dbReference type="AlphaFoldDB" id="A0A545TXV2"/>
<dbReference type="InterPro" id="IPR005119">
    <property type="entry name" value="LysR_subst-bd"/>
</dbReference>
<evidence type="ECO:0000313" key="7">
    <source>
        <dbReference type="Proteomes" id="UP000315252"/>
    </source>
</evidence>
<dbReference type="OrthoDB" id="9794694at2"/>
<proteinExistence type="inferred from homology"/>
<organism evidence="6 7">
    <name type="scientific">Denitrobaculum tricleocarpae</name>
    <dbReference type="NCBI Taxonomy" id="2591009"/>
    <lineage>
        <taxon>Bacteria</taxon>
        <taxon>Pseudomonadati</taxon>
        <taxon>Pseudomonadota</taxon>
        <taxon>Alphaproteobacteria</taxon>
        <taxon>Rhodospirillales</taxon>
        <taxon>Rhodospirillaceae</taxon>
        <taxon>Denitrobaculum</taxon>
    </lineage>
</organism>
<evidence type="ECO:0000313" key="6">
    <source>
        <dbReference type="EMBL" id="TQV82052.1"/>
    </source>
</evidence>
<sequence length="310" mass="33160">MRAPLPPLAATRAFEAAARHGSFTKAADELGMTQAAVSYQIKILEDRVGSPLFLRNARGVALTDAGGRFARKAGESLELLRDAFAEAKGEADDTLVISSTPTFATNFLAQSLGCFQIDHPSIAVRVEVTDALTDFASEDVDVAVRSGLERVWRGLTCDLLLPAVFTPMLSPKLAETIGGVHKPADLLKLPIIEPSDPSWTLWFAAAGLPDAKLRERAGPQFGAQVLEANAAIAGLGVGILTPAFYQDAVAQGQLCQPFDLACDDGQRYWLVYPENRRNASKIRAFRSWILGKVADLVSEGQEAIPGSPGT</sequence>
<dbReference type="InterPro" id="IPR000847">
    <property type="entry name" value="LysR_HTH_N"/>
</dbReference>
<dbReference type="GO" id="GO:0003700">
    <property type="term" value="F:DNA-binding transcription factor activity"/>
    <property type="evidence" value="ECO:0007669"/>
    <property type="project" value="InterPro"/>
</dbReference>
<evidence type="ECO:0000256" key="1">
    <source>
        <dbReference type="ARBA" id="ARBA00009437"/>
    </source>
</evidence>
<feature type="domain" description="HTH lysR-type" evidence="5">
    <location>
        <begin position="6"/>
        <end position="63"/>
    </location>
</feature>
<dbReference type="GO" id="GO:0006351">
    <property type="term" value="P:DNA-templated transcription"/>
    <property type="evidence" value="ECO:0007669"/>
    <property type="project" value="TreeGrafter"/>
</dbReference>
<keyword evidence="4" id="KW-0804">Transcription</keyword>
<dbReference type="Pfam" id="PF03466">
    <property type="entry name" value="LysR_substrate"/>
    <property type="match status" value="1"/>
</dbReference>
<dbReference type="PRINTS" id="PR00039">
    <property type="entry name" value="HTHLYSR"/>
</dbReference>
<comment type="similarity">
    <text evidence="1">Belongs to the LysR transcriptional regulatory family.</text>
</comment>
<dbReference type="Pfam" id="PF00126">
    <property type="entry name" value="HTH_1"/>
    <property type="match status" value="1"/>
</dbReference>
<evidence type="ECO:0000256" key="3">
    <source>
        <dbReference type="ARBA" id="ARBA00023125"/>
    </source>
</evidence>
<dbReference type="PANTHER" id="PTHR30537">
    <property type="entry name" value="HTH-TYPE TRANSCRIPTIONAL REGULATOR"/>
    <property type="match status" value="1"/>
</dbReference>
<keyword evidence="3" id="KW-0238">DNA-binding</keyword>
<evidence type="ECO:0000256" key="4">
    <source>
        <dbReference type="ARBA" id="ARBA00023163"/>
    </source>
</evidence>
<reference evidence="6 7" key="1">
    <citation type="submission" date="2019-06" db="EMBL/GenBank/DDBJ databases">
        <title>Whole genome sequence for Rhodospirillaceae sp. R148.</title>
        <authorList>
            <person name="Wang G."/>
        </authorList>
    </citation>
    <scope>NUCLEOTIDE SEQUENCE [LARGE SCALE GENOMIC DNA]</scope>
    <source>
        <strain evidence="6 7">R148</strain>
    </source>
</reference>
<dbReference type="InterPro" id="IPR036388">
    <property type="entry name" value="WH-like_DNA-bd_sf"/>
</dbReference>
<dbReference type="Proteomes" id="UP000315252">
    <property type="component" value="Unassembled WGS sequence"/>
</dbReference>
<dbReference type="Gene3D" id="1.10.10.10">
    <property type="entry name" value="Winged helix-like DNA-binding domain superfamily/Winged helix DNA-binding domain"/>
    <property type="match status" value="1"/>
</dbReference>
<dbReference type="SUPFAM" id="SSF46785">
    <property type="entry name" value="Winged helix' DNA-binding domain"/>
    <property type="match status" value="1"/>
</dbReference>
<dbReference type="PANTHER" id="PTHR30537:SF26">
    <property type="entry name" value="GLYCINE CLEAVAGE SYSTEM TRANSCRIPTIONAL ACTIVATOR"/>
    <property type="match status" value="1"/>
</dbReference>
<keyword evidence="2" id="KW-0805">Transcription regulation</keyword>
<comment type="caution">
    <text evidence="6">The sequence shown here is derived from an EMBL/GenBank/DDBJ whole genome shotgun (WGS) entry which is preliminary data.</text>
</comment>
<dbReference type="GO" id="GO:0043565">
    <property type="term" value="F:sequence-specific DNA binding"/>
    <property type="evidence" value="ECO:0007669"/>
    <property type="project" value="TreeGrafter"/>
</dbReference>
<keyword evidence="7" id="KW-1185">Reference proteome</keyword>
<evidence type="ECO:0000259" key="5">
    <source>
        <dbReference type="PROSITE" id="PS50931"/>
    </source>
</evidence>
<dbReference type="CDD" id="cd08432">
    <property type="entry name" value="PBP2_GcdR_TrpI_HvrB_AmpR_like"/>
    <property type="match status" value="1"/>
</dbReference>
<dbReference type="FunFam" id="1.10.10.10:FF:000001">
    <property type="entry name" value="LysR family transcriptional regulator"/>
    <property type="match status" value="1"/>
</dbReference>
<dbReference type="SUPFAM" id="SSF53850">
    <property type="entry name" value="Periplasmic binding protein-like II"/>
    <property type="match status" value="1"/>
</dbReference>
<dbReference type="InterPro" id="IPR058163">
    <property type="entry name" value="LysR-type_TF_proteobact-type"/>
</dbReference>
<dbReference type="Gene3D" id="3.40.190.10">
    <property type="entry name" value="Periplasmic binding protein-like II"/>
    <property type="match status" value="2"/>
</dbReference>
<evidence type="ECO:0000256" key="2">
    <source>
        <dbReference type="ARBA" id="ARBA00023015"/>
    </source>
</evidence>
<dbReference type="InterPro" id="IPR036390">
    <property type="entry name" value="WH_DNA-bd_sf"/>
</dbReference>
<name>A0A545TXV2_9PROT</name>
<accession>A0A545TXV2</accession>